<dbReference type="AlphaFoldDB" id="A0A6N4WFM2"/>
<dbReference type="Gene3D" id="3.30.1380.10">
    <property type="match status" value="1"/>
</dbReference>
<dbReference type="EMBL" id="AP022620">
    <property type="protein sequence ID" value="BBZ78732.1"/>
    <property type="molecule type" value="Genomic_DNA"/>
</dbReference>
<keyword evidence="1" id="KW-0732">Signal</keyword>
<sequence>MPIRTTFAGLLSLAATAAVAAGLTTVPAQPRIMLVDNTVTTDPGTVSSGDGSLADGQVLTAFDVGNPAIGRLDPALLDAIQAATTAAAADGVTMTITSGWRSPEFQQRLLDDAVATYGSLAAARQYVQTPAGSKHVIGQAVDVGGVGADQWLIANGARFGLCRIYANELWHFELATDAAGNCPPLLPNAAG</sequence>
<dbReference type="InterPro" id="IPR003709">
    <property type="entry name" value="VanY-like_core_dom"/>
</dbReference>
<protein>
    <submittedName>
        <fullName evidence="3">D-alanyl-D-alanine carboxypeptidase</fullName>
    </submittedName>
</protein>
<dbReference type="GO" id="GO:0006508">
    <property type="term" value="P:proteolysis"/>
    <property type="evidence" value="ECO:0007669"/>
    <property type="project" value="InterPro"/>
</dbReference>
<dbReference type="InterPro" id="IPR009045">
    <property type="entry name" value="Zn_M74/Hedgehog-like"/>
</dbReference>
<keyword evidence="3" id="KW-0645">Protease</keyword>
<gene>
    <name evidence="3" type="ORF">MANY_40690</name>
</gene>
<feature type="domain" description="D-alanyl-D-alanine carboxypeptidase-like core" evidence="2">
    <location>
        <begin position="72"/>
        <end position="149"/>
    </location>
</feature>
<dbReference type="PANTHER" id="PTHR34385">
    <property type="entry name" value="D-ALANYL-D-ALANINE CARBOXYPEPTIDASE"/>
    <property type="match status" value="1"/>
</dbReference>
<evidence type="ECO:0000256" key="1">
    <source>
        <dbReference type="SAM" id="SignalP"/>
    </source>
</evidence>
<name>A0A6N4WFM2_9MYCO</name>
<dbReference type="CDD" id="cd14846">
    <property type="entry name" value="Peptidase_M15_like"/>
    <property type="match status" value="1"/>
</dbReference>
<evidence type="ECO:0000313" key="4">
    <source>
        <dbReference type="Proteomes" id="UP000467249"/>
    </source>
</evidence>
<dbReference type="Proteomes" id="UP000467249">
    <property type="component" value="Chromosome"/>
</dbReference>
<organism evidence="3 4">
    <name type="scientific">Mycolicibacterium anyangense</name>
    <dbReference type="NCBI Taxonomy" id="1431246"/>
    <lineage>
        <taxon>Bacteria</taxon>
        <taxon>Bacillati</taxon>
        <taxon>Actinomycetota</taxon>
        <taxon>Actinomycetes</taxon>
        <taxon>Mycobacteriales</taxon>
        <taxon>Mycobacteriaceae</taxon>
        <taxon>Mycolicibacterium</taxon>
    </lineage>
</organism>
<accession>A0A6N4WFM2</accession>
<keyword evidence="4" id="KW-1185">Reference proteome</keyword>
<dbReference type="GO" id="GO:0004180">
    <property type="term" value="F:carboxypeptidase activity"/>
    <property type="evidence" value="ECO:0007669"/>
    <property type="project" value="UniProtKB-KW"/>
</dbReference>
<keyword evidence="3" id="KW-0378">Hydrolase</keyword>
<dbReference type="PANTHER" id="PTHR34385:SF1">
    <property type="entry name" value="PEPTIDOGLYCAN L-ALANYL-D-GLUTAMATE ENDOPEPTIDASE CWLK"/>
    <property type="match status" value="1"/>
</dbReference>
<dbReference type="KEGG" id="many:MANY_40690"/>
<proteinExistence type="predicted"/>
<evidence type="ECO:0000259" key="2">
    <source>
        <dbReference type="Pfam" id="PF02557"/>
    </source>
</evidence>
<dbReference type="InterPro" id="IPR052179">
    <property type="entry name" value="DD-CPase-like"/>
</dbReference>
<feature type="chain" id="PRO_5027022649" evidence="1">
    <location>
        <begin position="21"/>
        <end position="191"/>
    </location>
</feature>
<reference evidence="3 4" key="1">
    <citation type="journal article" date="2019" name="Emerg. Microbes Infect.">
        <title>Comprehensive subspecies identification of 175 nontuberculous mycobacteria species based on 7547 genomic profiles.</title>
        <authorList>
            <person name="Matsumoto Y."/>
            <person name="Kinjo T."/>
            <person name="Motooka D."/>
            <person name="Nabeya D."/>
            <person name="Jung N."/>
            <person name="Uechi K."/>
            <person name="Horii T."/>
            <person name="Iida T."/>
            <person name="Fujita J."/>
            <person name="Nakamura S."/>
        </authorList>
    </citation>
    <scope>NUCLEOTIDE SEQUENCE [LARGE SCALE GENOMIC DNA]</scope>
    <source>
        <strain evidence="3 4">JCM 30275</strain>
    </source>
</reference>
<feature type="signal peptide" evidence="1">
    <location>
        <begin position="1"/>
        <end position="20"/>
    </location>
</feature>
<dbReference type="Pfam" id="PF02557">
    <property type="entry name" value="VanY"/>
    <property type="match status" value="1"/>
</dbReference>
<dbReference type="SUPFAM" id="SSF55166">
    <property type="entry name" value="Hedgehog/DD-peptidase"/>
    <property type="match status" value="1"/>
</dbReference>
<dbReference type="RefSeq" id="WP_163805840.1">
    <property type="nucleotide sequence ID" value="NZ_AP022620.1"/>
</dbReference>
<evidence type="ECO:0000313" key="3">
    <source>
        <dbReference type="EMBL" id="BBZ78732.1"/>
    </source>
</evidence>
<keyword evidence="3" id="KW-0121">Carboxypeptidase</keyword>